<dbReference type="Proteomes" id="UP000789702">
    <property type="component" value="Unassembled WGS sequence"/>
</dbReference>
<evidence type="ECO:0000313" key="2">
    <source>
        <dbReference type="Proteomes" id="UP000789702"/>
    </source>
</evidence>
<organism evidence="1 2">
    <name type="scientific">Dentiscutata heterogama</name>
    <dbReference type="NCBI Taxonomy" id="1316150"/>
    <lineage>
        <taxon>Eukaryota</taxon>
        <taxon>Fungi</taxon>
        <taxon>Fungi incertae sedis</taxon>
        <taxon>Mucoromycota</taxon>
        <taxon>Glomeromycotina</taxon>
        <taxon>Glomeromycetes</taxon>
        <taxon>Diversisporales</taxon>
        <taxon>Gigasporaceae</taxon>
        <taxon>Dentiscutata</taxon>
    </lineage>
</organism>
<feature type="non-terminal residue" evidence="1">
    <location>
        <position position="1"/>
    </location>
</feature>
<dbReference type="EMBL" id="CAJVPU010007078">
    <property type="protein sequence ID" value="CAG8568497.1"/>
    <property type="molecule type" value="Genomic_DNA"/>
</dbReference>
<accession>A0ACA9M653</accession>
<comment type="caution">
    <text evidence="1">The sequence shown here is derived from an EMBL/GenBank/DDBJ whole genome shotgun (WGS) entry which is preliminary data.</text>
</comment>
<evidence type="ECO:0000313" key="1">
    <source>
        <dbReference type="EMBL" id="CAG8568497.1"/>
    </source>
</evidence>
<gene>
    <name evidence="1" type="ORF">DHETER_LOCUS5957</name>
</gene>
<protein>
    <submittedName>
        <fullName evidence="1">5913_t:CDS:1</fullName>
    </submittedName>
</protein>
<sequence>DPAIWISIEKGAREAPISNTPVEYMELYKRCWDTEPDQRPNISEIVTRLSTMRLEPVYDPPSSVNSISLNSYLSSIIGTDHNSTLTFDDKFVISLKSNDETPDYEWDEETCRWERVSNTKVIVRYSKESTSDISMWLKEVN</sequence>
<reference evidence="1" key="1">
    <citation type="submission" date="2021-06" db="EMBL/GenBank/DDBJ databases">
        <authorList>
            <person name="Kallberg Y."/>
            <person name="Tangrot J."/>
            <person name="Rosling A."/>
        </authorList>
    </citation>
    <scope>NUCLEOTIDE SEQUENCE</scope>
    <source>
        <strain evidence="1">IL203A</strain>
    </source>
</reference>
<name>A0ACA9M653_9GLOM</name>
<keyword evidence="2" id="KW-1185">Reference proteome</keyword>
<proteinExistence type="predicted"/>